<evidence type="ECO:0000313" key="3">
    <source>
        <dbReference type="Proteomes" id="UP000654604"/>
    </source>
</evidence>
<accession>A0ABR9V437</accession>
<dbReference type="EMBL" id="JADEWC010000004">
    <property type="protein sequence ID" value="MBE9221584.1"/>
    <property type="molecule type" value="Genomic_DNA"/>
</dbReference>
<gene>
    <name evidence="2" type="ORF">IQ215_02635</name>
</gene>
<comment type="caution">
    <text evidence="2">The sequence shown here is derived from an EMBL/GenBank/DDBJ whole genome shotgun (WGS) entry which is preliminary data.</text>
</comment>
<dbReference type="Proteomes" id="UP000654604">
    <property type="component" value="Unassembled WGS sequence"/>
</dbReference>
<evidence type="ECO:0000256" key="1">
    <source>
        <dbReference type="SAM" id="Coils"/>
    </source>
</evidence>
<evidence type="ECO:0000313" key="2">
    <source>
        <dbReference type="EMBL" id="MBE9221584.1"/>
    </source>
</evidence>
<name>A0ABR9V437_9CHRO</name>
<organism evidence="2 3">
    <name type="scientific">Cyanobacterium stanieri LEGE 03274</name>
    <dbReference type="NCBI Taxonomy" id="1828756"/>
    <lineage>
        <taxon>Bacteria</taxon>
        <taxon>Bacillati</taxon>
        <taxon>Cyanobacteriota</taxon>
        <taxon>Cyanophyceae</taxon>
        <taxon>Oscillatoriophycideae</taxon>
        <taxon>Chroococcales</taxon>
        <taxon>Geminocystaceae</taxon>
        <taxon>Cyanobacterium</taxon>
    </lineage>
</organism>
<feature type="coiled-coil region" evidence="1">
    <location>
        <begin position="32"/>
        <end position="59"/>
    </location>
</feature>
<protein>
    <submittedName>
        <fullName evidence="2">Uncharacterized protein</fullName>
    </submittedName>
</protein>
<reference evidence="2 3" key="1">
    <citation type="submission" date="2020-10" db="EMBL/GenBank/DDBJ databases">
        <authorList>
            <person name="Castelo-Branco R."/>
            <person name="Eusebio N."/>
            <person name="Adriana R."/>
            <person name="Vieira A."/>
            <person name="Brugerolle De Fraissinette N."/>
            <person name="Rezende De Castro R."/>
            <person name="Schneider M.P."/>
            <person name="Vasconcelos V."/>
            <person name="Leao P.N."/>
        </authorList>
    </citation>
    <scope>NUCLEOTIDE SEQUENCE [LARGE SCALE GENOMIC DNA]</scope>
    <source>
        <strain evidence="2 3">LEGE 03274</strain>
    </source>
</reference>
<keyword evidence="3" id="KW-1185">Reference proteome</keyword>
<proteinExistence type="predicted"/>
<sequence length="79" mass="9410">MEFIAELKKYQEYVYSELNSLESNDKHNRVLMQEKGQQLSTLLDLIANLEDEIKKYEIMKDTRLKLTRTETADYPSCFN</sequence>
<keyword evidence="1" id="KW-0175">Coiled coil</keyword>
<dbReference type="RefSeq" id="WP_193799776.1">
    <property type="nucleotide sequence ID" value="NZ_JADEWC010000004.1"/>
</dbReference>